<evidence type="ECO:0000259" key="3">
    <source>
        <dbReference type="PROSITE" id="PS50158"/>
    </source>
</evidence>
<dbReference type="Pfam" id="PF13966">
    <property type="entry name" value="zf-RVT"/>
    <property type="match status" value="1"/>
</dbReference>
<dbReference type="PANTHER" id="PTHR33116">
    <property type="entry name" value="REVERSE TRANSCRIPTASE ZINC-BINDING DOMAIN-CONTAINING PROTEIN-RELATED-RELATED"/>
    <property type="match status" value="1"/>
</dbReference>
<dbReference type="InterPro" id="IPR025558">
    <property type="entry name" value="DUF4283"/>
</dbReference>
<feature type="domain" description="Reverse transcriptase" evidence="4">
    <location>
        <begin position="1059"/>
        <end position="1340"/>
    </location>
</feature>
<feature type="compositionally biased region" description="Pro residues" evidence="2">
    <location>
        <begin position="11"/>
        <end position="49"/>
    </location>
</feature>
<dbReference type="CDD" id="cd01650">
    <property type="entry name" value="RT_nLTR_like"/>
    <property type="match status" value="1"/>
</dbReference>
<evidence type="ECO:0000313" key="6">
    <source>
        <dbReference type="Proteomes" id="UP001054252"/>
    </source>
</evidence>
<dbReference type="InterPro" id="IPR036397">
    <property type="entry name" value="RNaseH_sf"/>
</dbReference>
<dbReference type="PANTHER" id="PTHR33116:SF70">
    <property type="entry name" value="NON-LTR RETROELEMENT REVERSE TRANSCRIPTASE-LIKE PROTEIN"/>
    <property type="match status" value="1"/>
</dbReference>
<evidence type="ECO:0000259" key="4">
    <source>
        <dbReference type="PROSITE" id="PS50878"/>
    </source>
</evidence>
<dbReference type="SUPFAM" id="SSF56672">
    <property type="entry name" value="DNA/RNA polymerases"/>
    <property type="match status" value="1"/>
</dbReference>
<gene>
    <name evidence="5" type="ORF">SLEP1_g30807</name>
</gene>
<dbReference type="InterPro" id="IPR036691">
    <property type="entry name" value="Endo/exonu/phosph_ase_sf"/>
</dbReference>
<dbReference type="Pfam" id="PF00078">
    <property type="entry name" value="RVT_1"/>
    <property type="match status" value="1"/>
</dbReference>
<dbReference type="InterPro" id="IPR044730">
    <property type="entry name" value="RNase_H-like_dom_plant"/>
</dbReference>
<keyword evidence="6" id="KW-1185">Reference proteome</keyword>
<evidence type="ECO:0000256" key="2">
    <source>
        <dbReference type="SAM" id="MobiDB-lite"/>
    </source>
</evidence>
<dbReference type="CDD" id="cd06222">
    <property type="entry name" value="RNase_H_like"/>
    <property type="match status" value="1"/>
</dbReference>
<dbReference type="PROSITE" id="PS50878">
    <property type="entry name" value="RT_POL"/>
    <property type="match status" value="1"/>
</dbReference>
<dbReference type="EMBL" id="BPVZ01000056">
    <property type="protein sequence ID" value="GKV20725.1"/>
    <property type="molecule type" value="Genomic_DNA"/>
</dbReference>
<dbReference type="InterPro" id="IPR043502">
    <property type="entry name" value="DNA/RNA_pol_sf"/>
</dbReference>
<organism evidence="5 6">
    <name type="scientific">Rubroshorea leprosula</name>
    <dbReference type="NCBI Taxonomy" id="152421"/>
    <lineage>
        <taxon>Eukaryota</taxon>
        <taxon>Viridiplantae</taxon>
        <taxon>Streptophyta</taxon>
        <taxon>Embryophyta</taxon>
        <taxon>Tracheophyta</taxon>
        <taxon>Spermatophyta</taxon>
        <taxon>Magnoliopsida</taxon>
        <taxon>eudicotyledons</taxon>
        <taxon>Gunneridae</taxon>
        <taxon>Pentapetalae</taxon>
        <taxon>rosids</taxon>
        <taxon>malvids</taxon>
        <taxon>Malvales</taxon>
        <taxon>Dipterocarpaceae</taxon>
        <taxon>Rubroshorea</taxon>
    </lineage>
</organism>
<dbReference type="Gene3D" id="3.60.10.10">
    <property type="entry name" value="Endonuclease/exonuclease/phosphatase"/>
    <property type="match status" value="1"/>
</dbReference>
<dbReference type="SUPFAM" id="SSF56219">
    <property type="entry name" value="DNase I-like"/>
    <property type="match status" value="1"/>
</dbReference>
<evidence type="ECO:0000313" key="5">
    <source>
        <dbReference type="EMBL" id="GKV20725.1"/>
    </source>
</evidence>
<name>A0AAV5KAU3_9ROSI</name>
<comment type="caution">
    <text evidence="5">The sequence shown here is derived from an EMBL/GenBank/DDBJ whole genome shotgun (WGS) entry which is preliminary data.</text>
</comment>
<dbReference type="GO" id="GO:0004523">
    <property type="term" value="F:RNA-DNA hybrid ribonuclease activity"/>
    <property type="evidence" value="ECO:0007669"/>
    <property type="project" value="InterPro"/>
</dbReference>
<dbReference type="Pfam" id="PF14111">
    <property type="entry name" value="DUF4283"/>
    <property type="match status" value="1"/>
</dbReference>
<protein>
    <submittedName>
        <fullName evidence="5">Uncharacterized protein</fullName>
    </submittedName>
</protein>
<keyword evidence="1" id="KW-0863">Zinc-finger</keyword>
<feature type="region of interest" description="Disordered" evidence="2">
    <location>
        <begin position="1"/>
        <end position="62"/>
    </location>
</feature>
<dbReference type="Proteomes" id="UP001054252">
    <property type="component" value="Unassembled WGS sequence"/>
</dbReference>
<dbReference type="InterPro" id="IPR002156">
    <property type="entry name" value="RNaseH_domain"/>
</dbReference>
<feature type="domain" description="CCHC-type" evidence="3">
    <location>
        <begin position="281"/>
        <end position="295"/>
    </location>
</feature>
<proteinExistence type="predicted"/>
<dbReference type="InterPro" id="IPR026960">
    <property type="entry name" value="RVT-Znf"/>
</dbReference>
<sequence length="1928" mass="218497">MSSSVSLNPPLSVPSIPPPPPPPPPNILATPPDPPNPIDQPRGDTPPPKSFRDTLITGNSSVTPPLVTYEELVAANPESPMIDDGAEPSQTKVPKVRIPKSIWQRLCAPWKNAVIIKLLGKSINFHVLHSRLLKEWRTEHEFEVIDVGMGYFIVRFVTPEDCSRVLTGGPYKFFDHYLAVQPWEPSFHPATAKAPKTAVWVKFHGVPSMCYQEAIVLYLASKLGKPIKVDSVTLLGTREKFARVCVEVDLSQKLPSSVDLDLEDLPQILIPVEYESLHKICFHCGEFGHTEDSCRYKNPEKSTIVGNPSTRAMTELTQALKPEMVENNMVFGPWMVQQRKSRRRSQANFSHSQATNKSHIRSPEVPAVTEAGISAKTVAVTKRDRRYGDSNSQQNRFEVFAEVMDKETDLLHALNGPHVLAGESSKVNEVVAPMDAAPTPILETRKTTQTQNGSHQTVGPTPPPAPSTMFVKPNAKPSKRKGKTLGPIPKDTKISTPKPYELPPALKKHLPHTTQMLPSIQSIVQSSSGDSVSLVAHPSMSSPLMPYHFSIGVLSLAAACRSSAHSGCFSNHGRPILNLFPMKVVTWNSRGVKNGPFRRECKELIKMQRPDIICFLETKADSSTTALNFMRRFGFDRDHQVFSQGMAGGIWLFWRSSTVCLDVLHSSSQLIHCVVSQQQVTCLLTFVYVQPHVSQKDIFWCQLREIASQITENWIVMGDFNDILSVDEASPCAIRSFAHTQRFRDRVSSCGLHSTDSLGCRFTWVRKQHGRVLLRERLDRALFNLLALESFADAKVINLPRLCSDHHPVLLCLDSPPLLCKASKPLRFEAAWLTHDDFGQVFINAWAAHGSSIVNAINSVQKKCLKWNKEVFGDLFRRKRHLKGRLVGIQNSIHYPSSRFLQNLEYELLTEYHRVLHSEELFWCQKSRVEWIASGDRNTSFYHATTVIRRSRNRISALKIDGSWVQDPSILQQHIRDFFVEVFSRKPTQSSHLDYSAFQPRLSDEESAALLLPVSLDEVRSALFSMKALKSPGPDGIQPIFYQKHWEVVSDTLLTFINRSLLDGYFELSLLRAYIVLIPKGENADVIQKFRLICLLNVAYKVLAKVIVNRLRPLLQHLIGPFQSSFLPGRSTADNILLTQEAVHSMCRSRGKKGALAFKIDLHKAFDSVDWDFLRLVLEDFNFPTPLIRLIMFSVCSLQLSVLWNGEELPPFQPQRGLRQGDPLSPYLFIMVMEKLSHIIQSRVQSRIWRPFKISRGGLELSHLFFADDLMLFCTATQNQVEVVMDCIREFSMESGLDINLAKSKLYVSQNVQRHVATSLSNGCGIPLTSDLGMYLGVRILHGRQTKDTYKHLLEKIQVKLSSWKQKMLSMAGRRVLVQSVTSAIPTYTMQSMLLPDYVCAAIDRLNRNFLWGTQGGLGIRSAKDNNRALIAKLGWQLLSNPEKPWCRAFIQKYLQRGSFMSCNITSTSSVTWKSILRCRDVLRLGLRWRIGTGEKIRFWQDAWVSDRPLLDAALLPVLEDQIDIPVSHVIKQDRTWDFQVLQQLLPELVVEQISALPLPSFGHQEDGMYWAGSHTGVFSVKTAFHLLQNQSINIHTHSRNWSWIWKLHCVEKIKMFMWLLWRGRLFTNSLRFERHFASSPMCPRCEQDQETPLHLLRDCYYSRLVWESTPLPANFFNLDLDGWLYQNATSTSSIGESRQLWSTLFLALLWYIWKSRNALIFEDKRLPPQIVLQQATSLAMNTRLALATQISSCPRVSRWVRWYPPDLPFFKLNTDGAMNHATTKASAGGLIRDHEGRWVHGFSLSIGHQSSFMAELWGCREGLRMASDLEITHLILEMDSLLVVHMLQAKKGVEGLAWTLFSDILHLLRTFSEYQVQHTFREGNFAADYMAAIGQNLSHGVTMFPEPPVGIASILNRDAVGTLFPRS</sequence>
<keyword evidence="1" id="KW-0479">Metal-binding</keyword>
<feature type="compositionally biased region" description="Polar residues" evidence="2">
    <location>
        <begin position="346"/>
        <end position="357"/>
    </location>
</feature>
<dbReference type="InterPro" id="IPR001878">
    <property type="entry name" value="Znf_CCHC"/>
</dbReference>
<feature type="region of interest" description="Disordered" evidence="2">
    <location>
        <begin position="446"/>
        <end position="499"/>
    </location>
</feature>
<dbReference type="Gene3D" id="3.30.420.10">
    <property type="entry name" value="Ribonuclease H-like superfamily/Ribonuclease H"/>
    <property type="match status" value="1"/>
</dbReference>
<dbReference type="Pfam" id="PF13456">
    <property type="entry name" value="RVT_3"/>
    <property type="match status" value="1"/>
</dbReference>
<feature type="compositionally biased region" description="Polar residues" evidence="2">
    <location>
        <begin position="447"/>
        <end position="459"/>
    </location>
</feature>
<feature type="region of interest" description="Disordered" evidence="2">
    <location>
        <begin position="341"/>
        <end position="361"/>
    </location>
</feature>
<dbReference type="Pfam" id="PF03372">
    <property type="entry name" value="Exo_endo_phos"/>
    <property type="match status" value="1"/>
</dbReference>
<accession>A0AAV5KAU3</accession>
<dbReference type="InterPro" id="IPR000477">
    <property type="entry name" value="RT_dom"/>
</dbReference>
<dbReference type="GO" id="GO:0008270">
    <property type="term" value="F:zinc ion binding"/>
    <property type="evidence" value="ECO:0007669"/>
    <property type="project" value="UniProtKB-KW"/>
</dbReference>
<dbReference type="PROSITE" id="PS50158">
    <property type="entry name" value="ZF_CCHC"/>
    <property type="match status" value="1"/>
</dbReference>
<evidence type="ECO:0000256" key="1">
    <source>
        <dbReference type="PROSITE-ProRule" id="PRU00047"/>
    </source>
</evidence>
<dbReference type="InterPro" id="IPR012337">
    <property type="entry name" value="RNaseH-like_sf"/>
</dbReference>
<reference evidence="5 6" key="1">
    <citation type="journal article" date="2021" name="Commun. Biol.">
        <title>The genome of Shorea leprosula (Dipterocarpaceae) highlights the ecological relevance of drought in aseasonal tropical rainforests.</title>
        <authorList>
            <person name="Ng K.K.S."/>
            <person name="Kobayashi M.J."/>
            <person name="Fawcett J.A."/>
            <person name="Hatakeyama M."/>
            <person name="Paape T."/>
            <person name="Ng C.H."/>
            <person name="Ang C.C."/>
            <person name="Tnah L.H."/>
            <person name="Lee C.T."/>
            <person name="Nishiyama T."/>
            <person name="Sese J."/>
            <person name="O'Brien M.J."/>
            <person name="Copetti D."/>
            <person name="Mohd Noor M.I."/>
            <person name="Ong R.C."/>
            <person name="Putra M."/>
            <person name="Sireger I.Z."/>
            <person name="Indrioko S."/>
            <person name="Kosugi Y."/>
            <person name="Izuno A."/>
            <person name="Isagi Y."/>
            <person name="Lee S.L."/>
            <person name="Shimizu K.K."/>
        </authorList>
    </citation>
    <scope>NUCLEOTIDE SEQUENCE [LARGE SCALE GENOMIC DNA]</scope>
    <source>
        <strain evidence="5">214</strain>
    </source>
</reference>
<dbReference type="GO" id="GO:0003676">
    <property type="term" value="F:nucleic acid binding"/>
    <property type="evidence" value="ECO:0007669"/>
    <property type="project" value="InterPro"/>
</dbReference>
<feature type="compositionally biased region" description="Low complexity" evidence="2">
    <location>
        <begin position="1"/>
        <end position="10"/>
    </location>
</feature>
<dbReference type="SUPFAM" id="SSF53098">
    <property type="entry name" value="Ribonuclease H-like"/>
    <property type="match status" value="1"/>
</dbReference>
<keyword evidence="1" id="KW-0862">Zinc</keyword>
<dbReference type="InterPro" id="IPR005135">
    <property type="entry name" value="Endo/exonuclease/phosphatase"/>
</dbReference>